<dbReference type="InterPro" id="IPR037883">
    <property type="entry name" value="Knr4/Smi1-like_sf"/>
</dbReference>
<protein>
    <submittedName>
        <fullName evidence="1">SMI1/KNR4 family protein</fullName>
    </submittedName>
</protein>
<evidence type="ECO:0000313" key="1">
    <source>
        <dbReference type="EMBL" id="MFB9991552.1"/>
    </source>
</evidence>
<organism evidence="1 2">
    <name type="scientific">Deinococcus oregonensis</name>
    <dbReference type="NCBI Taxonomy" id="1805970"/>
    <lineage>
        <taxon>Bacteria</taxon>
        <taxon>Thermotogati</taxon>
        <taxon>Deinococcota</taxon>
        <taxon>Deinococci</taxon>
        <taxon>Deinococcales</taxon>
        <taxon>Deinococcaceae</taxon>
        <taxon>Deinococcus</taxon>
    </lineage>
</organism>
<reference evidence="1 2" key="1">
    <citation type="submission" date="2024-09" db="EMBL/GenBank/DDBJ databases">
        <authorList>
            <person name="Sun Q."/>
            <person name="Mori K."/>
        </authorList>
    </citation>
    <scope>NUCLEOTIDE SEQUENCE [LARGE SCALE GENOMIC DNA]</scope>
    <source>
        <strain evidence="1 2">JCM 13503</strain>
    </source>
</reference>
<sequence length="166" mass="18089">MTAEMTLQDVRAQIRFSAPPGDPKLAAGQWQVAQTYGVALPPSYQEVIRAFGAGTLGGFFHLLPVTEVHTHRHRLAPFLDREVEQWLEEEGSGDVLIFAVTNNGDLCGWPLDALQTGSEAPVVRLMDFEVQPLAPSVLVLMAQLVSGQDVFGIGPVPATFVPLRRE</sequence>
<gene>
    <name evidence="1" type="ORF">ACFFLM_06170</name>
</gene>
<dbReference type="EMBL" id="JBHLYR010000020">
    <property type="protein sequence ID" value="MFB9991552.1"/>
    <property type="molecule type" value="Genomic_DNA"/>
</dbReference>
<comment type="caution">
    <text evidence="1">The sequence shown here is derived from an EMBL/GenBank/DDBJ whole genome shotgun (WGS) entry which is preliminary data.</text>
</comment>
<name>A0ABV6AX35_9DEIO</name>
<keyword evidence="2" id="KW-1185">Reference proteome</keyword>
<evidence type="ECO:0000313" key="2">
    <source>
        <dbReference type="Proteomes" id="UP001589733"/>
    </source>
</evidence>
<dbReference type="RefSeq" id="WP_380006777.1">
    <property type="nucleotide sequence ID" value="NZ_JBHLYR010000020.1"/>
</dbReference>
<proteinExistence type="predicted"/>
<accession>A0ABV6AX35</accession>
<dbReference type="SUPFAM" id="SSF160631">
    <property type="entry name" value="SMI1/KNR4-like"/>
    <property type="match status" value="1"/>
</dbReference>
<dbReference type="Proteomes" id="UP001589733">
    <property type="component" value="Unassembled WGS sequence"/>
</dbReference>